<dbReference type="eggNOG" id="KOG0032">
    <property type="taxonomic scope" value="Eukaryota"/>
</dbReference>
<proteinExistence type="inferred from homology"/>
<dbReference type="GO" id="GO:0005524">
    <property type="term" value="F:ATP binding"/>
    <property type="evidence" value="ECO:0007669"/>
    <property type="project" value="UniProtKB-UniRule"/>
</dbReference>
<gene>
    <name evidence="9" type="ORF">AMSG_02812</name>
</gene>
<dbReference type="InterPro" id="IPR017441">
    <property type="entry name" value="Protein_kinase_ATP_BS"/>
</dbReference>
<sequence>MAAFGAHLIKDAQHVPVGEVYTLGKQLGAGSFSKVYHGVHNISGDEVAVKIIDKDAVGEKTHMLLTEVEIMQSIDHPNVITLLEIFETPSQLVLVMELVSGGELFERIVQKGNLSEAEAAGIVRQILQALKYLHSRNVVHRDLKPENLLFAKPGAGGVVKIADFGLSTVCDDGSWLQTACGTPGYVAPEILKSSGYSTPVDLWSVGVILYILLCGFPPFYDENLSVLFDQIMSGQFDYPSPYWDHVSDEAKDLIEALLTVNPKTRLTAAEALDHEWLAVDAPHTTSTGSQEAIIRYKQEFKKAILARLAVHKFASSLALLAQEAP</sequence>
<organism evidence="9 10">
    <name type="scientific">Thecamonas trahens ATCC 50062</name>
    <dbReference type="NCBI Taxonomy" id="461836"/>
    <lineage>
        <taxon>Eukaryota</taxon>
        <taxon>Apusozoa</taxon>
        <taxon>Apusomonadida</taxon>
        <taxon>Apusomonadidae</taxon>
        <taxon>Thecamonas</taxon>
    </lineage>
</organism>
<evidence type="ECO:0000256" key="3">
    <source>
        <dbReference type="ARBA" id="ARBA00022741"/>
    </source>
</evidence>
<dbReference type="AlphaFoldDB" id="A0A0L0D2H8"/>
<dbReference type="PROSITE" id="PS50011">
    <property type="entry name" value="PROTEIN_KINASE_DOM"/>
    <property type="match status" value="1"/>
</dbReference>
<keyword evidence="5 6" id="KW-0067">ATP-binding</keyword>
<evidence type="ECO:0000256" key="6">
    <source>
        <dbReference type="PROSITE-ProRule" id="PRU10141"/>
    </source>
</evidence>
<dbReference type="RefSeq" id="XP_013760653.1">
    <property type="nucleotide sequence ID" value="XM_013905199.1"/>
</dbReference>
<dbReference type="EMBL" id="GL349442">
    <property type="protein sequence ID" value="KNC46360.1"/>
    <property type="molecule type" value="Genomic_DNA"/>
</dbReference>
<dbReference type="CDD" id="cd05117">
    <property type="entry name" value="STKc_CAMK"/>
    <property type="match status" value="1"/>
</dbReference>
<dbReference type="Pfam" id="PF00069">
    <property type="entry name" value="Pkinase"/>
    <property type="match status" value="1"/>
</dbReference>
<comment type="similarity">
    <text evidence="7">Belongs to the protein kinase superfamily.</text>
</comment>
<dbReference type="SMART" id="SM00220">
    <property type="entry name" value="S_TKc"/>
    <property type="match status" value="1"/>
</dbReference>
<evidence type="ECO:0000313" key="9">
    <source>
        <dbReference type="EMBL" id="KNC46360.1"/>
    </source>
</evidence>
<dbReference type="PROSITE" id="PS00107">
    <property type="entry name" value="PROTEIN_KINASE_ATP"/>
    <property type="match status" value="1"/>
</dbReference>
<dbReference type="InterPro" id="IPR011009">
    <property type="entry name" value="Kinase-like_dom_sf"/>
</dbReference>
<keyword evidence="10" id="KW-1185">Reference proteome</keyword>
<dbReference type="PROSITE" id="PS00108">
    <property type="entry name" value="PROTEIN_KINASE_ST"/>
    <property type="match status" value="1"/>
</dbReference>
<feature type="binding site" evidence="6">
    <location>
        <position position="50"/>
    </location>
    <ligand>
        <name>ATP</name>
        <dbReference type="ChEBI" id="CHEBI:30616"/>
    </ligand>
</feature>
<dbReference type="PANTHER" id="PTHR24347">
    <property type="entry name" value="SERINE/THREONINE-PROTEIN KINASE"/>
    <property type="match status" value="1"/>
</dbReference>
<protein>
    <submittedName>
        <fullName evidence="9">CAMK/CAMK1 protein kinase</fullName>
    </submittedName>
</protein>
<evidence type="ECO:0000256" key="7">
    <source>
        <dbReference type="RuleBase" id="RU000304"/>
    </source>
</evidence>
<evidence type="ECO:0000256" key="5">
    <source>
        <dbReference type="ARBA" id="ARBA00022840"/>
    </source>
</evidence>
<dbReference type="GO" id="GO:0004674">
    <property type="term" value="F:protein serine/threonine kinase activity"/>
    <property type="evidence" value="ECO:0007669"/>
    <property type="project" value="UniProtKB-KW"/>
</dbReference>
<dbReference type="SUPFAM" id="SSF56112">
    <property type="entry name" value="Protein kinase-like (PK-like)"/>
    <property type="match status" value="1"/>
</dbReference>
<keyword evidence="4 9" id="KW-0418">Kinase</keyword>
<keyword evidence="1 7" id="KW-0723">Serine/threonine-protein kinase</keyword>
<dbReference type="Proteomes" id="UP000054408">
    <property type="component" value="Unassembled WGS sequence"/>
</dbReference>
<name>A0A0L0D2H8_THETB</name>
<dbReference type="OrthoDB" id="40902at2759"/>
<evidence type="ECO:0000259" key="8">
    <source>
        <dbReference type="PROSITE" id="PS50011"/>
    </source>
</evidence>
<reference evidence="9 10" key="1">
    <citation type="submission" date="2010-05" db="EMBL/GenBank/DDBJ databases">
        <title>The Genome Sequence of Thecamonas trahens ATCC 50062.</title>
        <authorList>
            <consortium name="The Broad Institute Genome Sequencing Platform"/>
            <person name="Russ C."/>
            <person name="Cuomo C."/>
            <person name="Shea T."/>
            <person name="Young S.K."/>
            <person name="Zeng Q."/>
            <person name="Koehrsen M."/>
            <person name="Haas B."/>
            <person name="Borodovsky M."/>
            <person name="Guigo R."/>
            <person name="Alvarado L."/>
            <person name="Berlin A."/>
            <person name="Bochicchio J."/>
            <person name="Borenstein D."/>
            <person name="Chapman S."/>
            <person name="Chen Z."/>
            <person name="Freedman E."/>
            <person name="Gellesch M."/>
            <person name="Goldberg J."/>
            <person name="Griggs A."/>
            <person name="Gujja S."/>
            <person name="Heilman E."/>
            <person name="Heiman D."/>
            <person name="Hepburn T."/>
            <person name="Howarth C."/>
            <person name="Jen D."/>
            <person name="Larson L."/>
            <person name="Mehta T."/>
            <person name="Park D."/>
            <person name="Pearson M."/>
            <person name="Roberts A."/>
            <person name="Saif S."/>
            <person name="Shenoy N."/>
            <person name="Sisk P."/>
            <person name="Stolte C."/>
            <person name="Sykes S."/>
            <person name="Thomson T."/>
            <person name="Walk T."/>
            <person name="White J."/>
            <person name="Yandava C."/>
            <person name="Burger G."/>
            <person name="Gray M.W."/>
            <person name="Holland P.W.H."/>
            <person name="King N."/>
            <person name="Lang F.B.F."/>
            <person name="Roger A.J."/>
            <person name="Ruiz-Trillo I."/>
            <person name="Lander E."/>
            <person name="Nusbaum C."/>
        </authorList>
    </citation>
    <scope>NUCLEOTIDE SEQUENCE [LARGE SCALE GENOMIC DNA]</scope>
    <source>
        <strain evidence="9 10">ATCC 50062</strain>
    </source>
</reference>
<keyword evidence="3 6" id="KW-0547">Nucleotide-binding</keyword>
<dbReference type="FunFam" id="1.10.510.10:FF:000026">
    <property type="entry name" value="Calcium/calmodulin-dependent protein kinase type 1"/>
    <property type="match status" value="1"/>
</dbReference>
<dbReference type="InterPro" id="IPR000719">
    <property type="entry name" value="Prot_kinase_dom"/>
</dbReference>
<dbReference type="OMA" id="HERKICH"/>
<dbReference type="Gene3D" id="1.10.510.10">
    <property type="entry name" value="Transferase(Phosphotransferase) domain 1"/>
    <property type="match status" value="1"/>
</dbReference>
<dbReference type="GeneID" id="25562464"/>
<feature type="domain" description="Protein kinase" evidence="8">
    <location>
        <begin position="21"/>
        <end position="277"/>
    </location>
</feature>
<evidence type="ECO:0000256" key="4">
    <source>
        <dbReference type="ARBA" id="ARBA00022777"/>
    </source>
</evidence>
<dbReference type="STRING" id="461836.A0A0L0D2H8"/>
<evidence type="ECO:0000313" key="10">
    <source>
        <dbReference type="Proteomes" id="UP000054408"/>
    </source>
</evidence>
<evidence type="ECO:0000256" key="1">
    <source>
        <dbReference type="ARBA" id="ARBA00022527"/>
    </source>
</evidence>
<dbReference type="InterPro" id="IPR008271">
    <property type="entry name" value="Ser/Thr_kinase_AS"/>
</dbReference>
<dbReference type="FunFam" id="3.30.200.20:FF:000315">
    <property type="entry name" value="Calcium-dependent protein kinase 3"/>
    <property type="match status" value="1"/>
</dbReference>
<accession>A0A0L0D2H8</accession>
<keyword evidence="2" id="KW-0808">Transferase</keyword>
<evidence type="ECO:0000256" key="2">
    <source>
        <dbReference type="ARBA" id="ARBA00022679"/>
    </source>
</evidence>